<feature type="transmembrane region" description="Helical" evidence="1">
    <location>
        <begin position="306"/>
        <end position="328"/>
    </location>
</feature>
<dbReference type="Proteomes" id="UP001225598">
    <property type="component" value="Chromosome"/>
</dbReference>
<feature type="transmembrane region" description="Helical" evidence="1">
    <location>
        <begin position="25"/>
        <end position="42"/>
    </location>
</feature>
<reference evidence="2 3" key="1">
    <citation type="submission" date="2023-05" db="EMBL/GenBank/DDBJ databases">
        <title>Corynebacterium suedekumii sp. nov. and Corynebacterium breve sp. nov. isolated from raw cow's milk.</title>
        <authorList>
            <person name="Baer M.K."/>
            <person name="Mehl L."/>
            <person name="Hellmuth R."/>
            <person name="Marke G."/>
            <person name="Lipski A."/>
        </authorList>
    </citation>
    <scope>NUCLEOTIDE SEQUENCE [LARGE SCALE GENOMIC DNA]</scope>
    <source>
        <strain evidence="2 3">R4</strain>
    </source>
</reference>
<evidence type="ECO:0000313" key="2">
    <source>
        <dbReference type="EMBL" id="WIM67845.1"/>
    </source>
</evidence>
<evidence type="ECO:0000313" key="3">
    <source>
        <dbReference type="Proteomes" id="UP001225598"/>
    </source>
</evidence>
<accession>A0ABY8VDW1</accession>
<sequence length="335" mass="35354">MFRWFLVIVSSLLLGAAFSYLNVPAAWIVASIIASGIMALSTKQELRVNEKFYSLGRGIIGVMAAVPIVGVPLGQLAHYILPGLVVSAVTIGIGFATGMVLSRFGVSRETGILSSLTGGASVMPVIAKELGADIRYVALAQYLRLLAVSMTLPLVASFLDAPGESHVAGIDVEWWMWFLVLAIAILGGPIARFLHIPVPSVFGPLLLTVLIAQFIPADIVAPEPLGIIAFLSIGWVCGGSLSVPALQRFSRLLPATITFIIVIMSACAAMGVVVSKWLNISYFEGYLATSPGALETVLALSAEGGAGPAVIAIQLIRLIAILLMAGYLPKILRRF</sequence>
<feature type="transmembrane region" description="Helical" evidence="1">
    <location>
        <begin position="227"/>
        <end position="246"/>
    </location>
</feature>
<feature type="transmembrane region" description="Helical" evidence="1">
    <location>
        <begin position="79"/>
        <end position="101"/>
    </location>
</feature>
<feature type="transmembrane region" description="Helical" evidence="1">
    <location>
        <begin position="201"/>
        <end position="221"/>
    </location>
</feature>
<keyword evidence="3" id="KW-1185">Reference proteome</keyword>
<dbReference type="PANTHER" id="PTHR38457:SF1">
    <property type="entry name" value="REGULATOR ABRB-RELATED"/>
    <property type="match status" value="1"/>
</dbReference>
<feature type="transmembrane region" description="Helical" evidence="1">
    <location>
        <begin position="54"/>
        <end position="73"/>
    </location>
</feature>
<dbReference type="InterPro" id="IPR017516">
    <property type="entry name" value="AbrB_dup"/>
</dbReference>
<keyword evidence="1" id="KW-0472">Membrane</keyword>
<evidence type="ECO:0000256" key="1">
    <source>
        <dbReference type="SAM" id="Phobius"/>
    </source>
</evidence>
<dbReference type="EMBL" id="CP126969">
    <property type="protein sequence ID" value="WIM67845.1"/>
    <property type="molecule type" value="Genomic_DNA"/>
</dbReference>
<organism evidence="2 3">
    <name type="scientific">Corynebacterium breve</name>
    <dbReference type="NCBI Taxonomy" id="3049799"/>
    <lineage>
        <taxon>Bacteria</taxon>
        <taxon>Bacillati</taxon>
        <taxon>Actinomycetota</taxon>
        <taxon>Actinomycetes</taxon>
        <taxon>Mycobacteriales</taxon>
        <taxon>Corynebacteriaceae</taxon>
        <taxon>Corynebacterium</taxon>
    </lineage>
</organism>
<proteinExistence type="predicted"/>
<keyword evidence="1" id="KW-1133">Transmembrane helix</keyword>
<dbReference type="InterPro" id="IPR007820">
    <property type="entry name" value="AbrB_fam"/>
</dbReference>
<dbReference type="PANTHER" id="PTHR38457">
    <property type="entry name" value="REGULATOR ABRB-RELATED"/>
    <property type="match status" value="1"/>
</dbReference>
<protein>
    <submittedName>
        <fullName evidence="2">AbrB family transcriptional regulator</fullName>
    </submittedName>
</protein>
<dbReference type="Pfam" id="PF05145">
    <property type="entry name" value="AbrB"/>
    <property type="match status" value="1"/>
</dbReference>
<dbReference type="NCBIfam" id="TIGR03082">
    <property type="entry name" value="Gneg_AbrB_dup"/>
    <property type="match status" value="2"/>
</dbReference>
<feature type="transmembrane region" description="Helical" evidence="1">
    <location>
        <begin position="142"/>
        <end position="159"/>
    </location>
</feature>
<name>A0ABY8VDW1_9CORY</name>
<feature type="transmembrane region" description="Helical" evidence="1">
    <location>
        <begin position="253"/>
        <end position="274"/>
    </location>
</feature>
<keyword evidence="1" id="KW-0812">Transmembrane</keyword>
<dbReference type="PIRSF" id="PIRSF038991">
    <property type="entry name" value="Protein_AbrB"/>
    <property type="match status" value="1"/>
</dbReference>
<gene>
    <name evidence="2" type="ORF">QP027_00100</name>
</gene>
<feature type="transmembrane region" description="Helical" evidence="1">
    <location>
        <begin position="174"/>
        <end position="194"/>
    </location>
</feature>